<protein>
    <submittedName>
        <fullName evidence="2">Uncharacterized protein</fullName>
    </submittedName>
</protein>
<gene>
    <name evidence="2" type="ORF">PCOR1329_LOCUS52066</name>
</gene>
<reference evidence="2" key="1">
    <citation type="submission" date="2023-10" db="EMBL/GenBank/DDBJ databases">
        <authorList>
            <person name="Chen Y."/>
            <person name="Shah S."/>
            <person name="Dougan E. K."/>
            <person name="Thang M."/>
            <person name="Chan C."/>
        </authorList>
    </citation>
    <scope>NUCLEOTIDE SEQUENCE [LARGE SCALE GENOMIC DNA]</scope>
</reference>
<comment type="caution">
    <text evidence="2">The sequence shown here is derived from an EMBL/GenBank/DDBJ whole genome shotgun (WGS) entry which is preliminary data.</text>
</comment>
<evidence type="ECO:0000313" key="2">
    <source>
        <dbReference type="EMBL" id="CAK0864109.1"/>
    </source>
</evidence>
<name>A0ABN9UVG7_9DINO</name>
<feature type="non-terminal residue" evidence="2">
    <location>
        <position position="1"/>
    </location>
</feature>
<evidence type="ECO:0000256" key="1">
    <source>
        <dbReference type="SAM" id="MobiDB-lite"/>
    </source>
</evidence>
<feature type="region of interest" description="Disordered" evidence="1">
    <location>
        <begin position="53"/>
        <end position="75"/>
    </location>
</feature>
<feature type="non-terminal residue" evidence="2">
    <location>
        <position position="75"/>
    </location>
</feature>
<proteinExistence type="predicted"/>
<feature type="region of interest" description="Disordered" evidence="1">
    <location>
        <begin position="1"/>
        <end position="32"/>
    </location>
</feature>
<dbReference type="Proteomes" id="UP001189429">
    <property type="component" value="Unassembled WGS sequence"/>
</dbReference>
<evidence type="ECO:0000313" key="3">
    <source>
        <dbReference type="Proteomes" id="UP001189429"/>
    </source>
</evidence>
<organism evidence="2 3">
    <name type="scientific">Prorocentrum cordatum</name>
    <dbReference type="NCBI Taxonomy" id="2364126"/>
    <lineage>
        <taxon>Eukaryota</taxon>
        <taxon>Sar</taxon>
        <taxon>Alveolata</taxon>
        <taxon>Dinophyceae</taxon>
        <taxon>Prorocentrales</taxon>
        <taxon>Prorocentraceae</taxon>
        <taxon>Prorocentrum</taxon>
    </lineage>
</organism>
<accession>A0ABN9UVG7</accession>
<sequence>AYRLGARPGRKGPRGPRGLPAPPPEPTFADGPVRAPALRLRGRRRLPDRHQVRGLGGHASARHRVRRAQLDRVSP</sequence>
<keyword evidence="3" id="KW-1185">Reference proteome</keyword>
<dbReference type="EMBL" id="CAUYUJ010016329">
    <property type="protein sequence ID" value="CAK0864109.1"/>
    <property type="molecule type" value="Genomic_DNA"/>
</dbReference>